<comment type="subcellular location">
    <subcellularLocation>
        <location evidence="1">Nucleus</location>
    </subcellularLocation>
</comment>
<dbReference type="InterPro" id="IPR021858">
    <property type="entry name" value="Fun_TF"/>
</dbReference>
<dbReference type="GO" id="GO:0045944">
    <property type="term" value="P:positive regulation of transcription by RNA polymerase II"/>
    <property type="evidence" value="ECO:0007669"/>
    <property type="project" value="TreeGrafter"/>
</dbReference>
<evidence type="ECO:0000313" key="5">
    <source>
        <dbReference type="EMBL" id="RCK66996.1"/>
    </source>
</evidence>
<evidence type="ECO:0000256" key="2">
    <source>
        <dbReference type="ARBA" id="ARBA00023242"/>
    </source>
</evidence>
<feature type="region of interest" description="Disordered" evidence="3">
    <location>
        <begin position="1"/>
        <end position="66"/>
    </location>
</feature>
<keyword evidence="6" id="KW-1185">Reference proteome</keyword>
<dbReference type="GO" id="GO:0000981">
    <property type="term" value="F:DNA-binding transcription factor activity, RNA polymerase II-specific"/>
    <property type="evidence" value="ECO:0007669"/>
    <property type="project" value="InterPro"/>
</dbReference>
<dbReference type="STRING" id="5486.A0A367YM88"/>
<dbReference type="GO" id="GO:0008270">
    <property type="term" value="F:zinc ion binding"/>
    <property type="evidence" value="ECO:0007669"/>
    <property type="project" value="InterPro"/>
</dbReference>
<evidence type="ECO:0000313" key="6">
    <source>
        <dbReference type="Proteomes" id="UP000253472"/>
    </source>
</evidence>
<dbReference type="InterPro" id="IPR036864">
    <property type="entry name" value="Zn2-C6_fun-type_DNA-bd_sf"/>
</dbReference>
<accession>A0A367YM88</accession>
<dbReference type="PANTHER" id="PTHR37534">
    <property type="entry name" value="TRANSCRIPTIONAL ACTIVATOR PROTEIN UGA3"/>
    <property type="match status" value="1"/>
</dbReference>
<dbReference type="SMART" id="SM00066">
    <property type="entry name" value="GAL4"/>
    <property type="match status" value="1"/>
</dbReference>
<proteinExistence type="predicted"/>
<organism evidence="5 6">
    <name type="scientific">Candida viswanathii</name>
    <dbReference type="NCBI Taxonomy" id="5486"/>
    <lineage>
        <taxon>Eukaryota</taxon>
        <taxon>Fungi</taxon>
        <taxon>Dikarya</taxon>
        <taxon>Ascomycota</taxon>
        <taxon>Saccharomycotina</taxon>
        <taxon>Pichiomycetes</taxon>
        <taxon>Debaryomycetaceae</taxon>
        <taxon>Candida/Lodderomyces clade</taxon>
        <taxon>Candida</taxon>
    </lineage>
</organism>
<dbReference type="GO" id="GO:0005634">
    <property type="term" value="C:nucleus"/>
    <property type="evidence" value="ECO:0007669"/>
    <property type="project" value="UniProtKB-SubCell"/>
</dbReference>
<dbReference type="Gene3D" id="4.10.240.10">
    <property type="entry name" value="Zn(2)-C6 fungal-type DNA-binding domain"/>
    <property type="match status" value="1"/>
</dbReference>
<sequence length="843" mass="94985">MSNTQPSISPTPTSTPVPITLQQQQQQQHHQETPPASTAIPPMTTSTNASTPGAARPKIKKSKYSRGGCQECKRRKIKCDETKPFCFKCTRLNKVCRYPNNSPKFKFEHPTKKAEEEEAGTRGGRDIGDVNGAGASAPAASVTNGGGIRVPQQDFKFYNDSNVRSLPGVGVVGSTPSRIFQGNNNQLPPPVQPPNPVPAPVQQPPMQQQQARFPLEQQTSAAKRFKISDMLSPPSNDINNAWDDLPISDLQNLFDDASLLVHDSLGLFSAAYLTNLNGGDPLDPNNNAQQLLNPFDFKFKDFEPESTTASSPTTSIPRVLSNKKLIESVLKEDERSAAGVDQSYLDKLTNTRLGYNFFPFADSVESNQVVLILLKYLENCNYLLLALLSASATFQFIQNNKKSHYDSQSKYTNLCLKHLSNSFPQNDTQKESFQSSFIKDIEKLLLTILVLTMNFNALAYYNRSNMKNNTINWKTHLRGVNELLLKYTKLCPSNQTLSDGVALAKNWFFAIESVAELNDPCGGTIKYHKKNISQQIDIIKIDDELETSDLSRLWVETGYFNRGRNLNYHDALLNLGMLTSPNLPISCQFSLYLGYSVDVVMLIDKMTRSLDLIRSHANRQISGALIANIFSFINKGRNNDIVPKTNKETFVIPIESVGHPEYDQLDKIELPKSCYCYEVTPEGEKIHYSWFDWSEQLHIDTVNLKLLRTKGLLKLPKLHPLVQELKNKILDSMFFIKQLKPDTKPENVFIKLENFYLHDDLFDERAMMIQSCFRECSKVATQLLEFEKLELFFRGLSKLGNGSSLFGLESVRLLKDKFIARGLKYDDADDDEQDDDGDIIPFC</sequence>
<name>A0A367YM88_9ASCO</name>
<dbReference type="PROSITE" id="PS50048">
    <property type="entry name" value="ZN2_CY6_FUNGAL_2"/>
    <property type="match status" value="1"/>
</dbReference>
<comment type="caution">
    <text evidence="5">The sequence shown here is derived from an EMBL/GenBank/DDBJ whole genome shotgun (WGS) entry which is preliminary data.</text>
</comment>
<dbReference type="EMBL" id="QLNQ01000001">
    <property type="protein sequence ID" value="RCK66996.1"/>
    <property type="molecule type" value="Genomic_DNA"/>
</dbReference>
<dbReference type="Pfam" id="PF11951">
    <property type="entry name" value="Fungal_trans_2"/>
    <property type="match status" value="1"/>
</dbReference>
<keyword evidence="2" id="KW-0539">Nucleus</keyword>
<dbReference type="GO" id="GO:0000976">
    <property type="term" value="F:transcription cis-regulatory region binding"/>
    <property type="evidence" value="ECO:0007669"/>
    <property type="project" value="TreeGrafter"/>
</dbReference>
<evidence type="ECO:0000259" key="4">
    <source>
        <dbReference type="PROSITE" id="PS50048"/>
    </source>
</evidence>
<dbReference type="InterPro" id="IPR001138">
    <property type="entry name" value="Zn2Cys6_DnaBD"/>
</dbReference>
<dbReference type="OrthoDB" id="416217at2759"/>
<dbReference type="AlphaFoldDB" id="A0A367YM88"/>
<feature type="region of interest" description="Disordered" evidence="3">
    <location>
        <begin position="107"/>
        <end position="126"/>
    </location>
</feature>
<dbReference type="Pfam" id="PF00172">
    <property type="entry name" value="Zn_clus"/>
    <property type="match status" value="1"/>
</dbReference>
<reference evidence="5 6" key="1">
    <citation type="submission" date="2018-06" db="EMBL/GenBank/DDBJ databases">
        <title>Whole genome sequencing of Candida tropicalis (genome annotated by CSBL at Korea University).</title>
        <authorList>
            <person name="Ahn J."/>
        </authorList>
    </citation>
    <scope>NUCLEOTIDE SEQUENCE [LARGE SCALE GENOMIC DNA]</scope>
    <source>
        <strain evidence="5 6">ATCC 20962</strain>
    </source>
</reference>
<feature type="compositionally biased region" description="Low complexity" evidence="3">
    <location>
        <begin position="1"/>
        <end position="28"/>
    </location>
</feature>
<dbReference type="PROSITE" id="PS00463">
    <property type="entry name" value="ZN2_CY6_FUNGAL_1"/>
    <property type="match status" value="1"/>
</dbReference>
<protein>
    <submittedName>
        <fullName evidence="5">Lysine biosynthesis regulatory protein LYS14</fullName>
    </submittedName>
</protein>
<gene>
    <name evidence="5" type="primary">LYS14_1</name>
    <name evidence="5" type="ORF">Cantr_02354</name>
</gene>
<evidence type="ECO:0000256" key="1">
    <source>
        <dbReference type="ARBA" id="ARBA00004123"/>
    </source>
</evidence>
<feature type="domain" description="Zn(2)-C6 fungal-type" evidence="4">
    <location>
        <begin position="68"/>
        <end position="98"/>
    </location>
</feature>
<dbReference type="SUPFAM" id="SSF57701">
    <property type="entry name" value="Zn2/Cys6 DNA-binding domain"/>
    <property type="match status" value="1"/>
</dbReference>
<dbReference type="PANTHER" id="PTHR37534:SF49">
    <property type="entry name" value="LYSINE BIOSYNTHESIS REGULATORY PROTEIN LYS14"/>
    <property type="match status" value="1"/>
</dbReference>
<evidence type="ECO:0000256" key="3">
    <source>
        <dbReference type="SAM" id="MobiDB-lite"/>
    </source>
</evidence>
<dbReference type="CDD" id="cd00067">
    <property type="entry name" value="GAL4"/>
    <property type="match status" value="1"/>
</dbReference>
<dbReference type="Proteomes" id="UP000253472">
    <property type="component" value="Unassembled WGS sequence"/>
</dbReference>